<dbReference type="InParanoid" id="A0A2P6NYQ8"/>
<sequence length="61" mass="7058">MQAADRSDTVDTISAQILDAGIISNLNTETQQSMKMNETVQHWRAFDSETSRRFLFLFRSF</sequence>
<organism evidence="1 2">
    <name type="scientific">Planoprotostelium fungivorum</name>
    <dbReference type="NCBI Taxonomy" id="1890364"/>
    <lineage>
        <taxon>Eukaryota</taxon>
        <taxon>Amoebozoa</taxon>
        <taxon>Evosea</taxon>
        <taxon>Variosea</taxon>
        <taxon>Cavosteliida</taxon>
        <taxon>Cavosteliaceae</taxon>
        <taxon>Planoprotostelium</taxon>
    </lineage>
</organism>
<dbReference type="Proteomes" id="UP000241769">
    <property type="component" value="Unassembled WGS sequence"/>
</dbReference>
<gene>
    <name evidence="1" type="ORF">PROFUN_01817</name>
</gene>
<protein>
    <submittedName>
        <fullName evidence="1">Uncharacterized protein</fullName>
    </submittedName>
</protein>
<evidence type="ECO:0000313" key="2">
    <source>
        <dbReference type="Proteomes" id="UP000241769"/>
    </source>
</evidence>
<name>A0A2P6NYQ8_9EUKA</name>
<keyword evidence="2" id="KW-1185">Reference proteome</keyword>
<dbReference type="EMBL" id="MDYQ01000005">
    <property type="protein sequence ID" value="PRP89097.1"/>
    <property type="molecule type" value="Genomic_DNA"/>
</dbReference>
<proteinExistence type="predicted"/>
<evidence type="ECO:0000313" key="1">
    <source>
        <dbReference type="EMBL" id="PRP89097.1"/>
    </source>
</evidence>
<dbReference type="AlphaFoldDB" id="A0A2P6NYQ8"/>
<comment type="caution">
    <text evidence="1">The sequence shown here is derived from an EMBL/GenBank/DDBJ whole genome shotgun (WGS) entry which is preliminary data.</text>
</comment>
<reference evidence="1 2" key="1">
    <citation type="journal article" date="2018" name="Genome Biol. Evol.">
        <title>Multiple Roots of Fruiting Body Formation in Amoebozoa.</title>
        <authorList>
            <person name="Hillmann F."/>
            <person name="Forbes G."/>
            <person name="Novohradska S."/>
            <person name="Ferling I."/>
            <person name="Riege K."/>
            <person name="Groth M."/>
            <person name="Westermann M."/>
            <person name="Marz M."/>
            <person name="Spaller T."/>
            <person name="Winckler T."/>
            <person name="Schaap P."/>
            <person name="Glockner G."/>
        </authorList>
    </citation>
    <scope>NUCLEOTIDE SEQUENCE [LARGE SCALE GENOMIC DNA]</scope>
    <source>
        <strain evidence="1 2">Jena</strain>
    </source>
</reference>
<accession>A0A2P6NYQ8</accession>